<dbReference type="InterPro" id="IPR011047">
    <property type="entry name" value="Quinoprotein_ADH-like_sf"/>
</dbReference>
<sequence>MIAVALGTLALSLALLGLALAFFGAKLAFAGGSSFYLALGVGLLASGIQLARRRQSGLWIYALILAASFIWTIVEVGLDKWQWIPRGALIFALGLVLCLPVVVHRLRDAPERAWAPSLGNGPLALRAVVLLIAAASTASWFVDPVETHGILPKVAEARAAVDPSGVPYPADDWVAYGGTNLGQRYSALEDITVGNVQGLTVAWEHHTGDLRGDSRTDSKEFTFEATPIKVNGLLYLCTPHNIVQALEPETGRLVWAFDPQMARDGQYQHQTCRGVSYNDSTGYAPPAEADPATAGAVAAAVAECPRRIIAASVDARLYALNADTGLPCRTFGADGFVDLTAQMPNLRRAAYQQTSAPLVTRNLVVLGSAIADNYYAENPSGVIRAFDVRTGAIVWKFDAGKPDATEPLQPGALYEPNSAVAWTQFSADEALGLVYVPFGNRAPDQVGVSRSKADEALVDALAALDLETGRLRWAFRTTYHDLWDRDNPSQPVLLTLPQGDGTVPAILIPTKVGNVWVLDRRTGAPIRPVSEVSVSTRTDIPGEAPSPVQPVSSLRFTPAPLREADMWGVTPFDQIQCRLAFRSNRYDGNPFTPPQASGGAIIWPGNIGVFNWGSVAVDPVHHWMIATPQYLPYLYRLLPRPANEPDRRLITTDPDSAPGNENLGGPYAVSIAHMRSALGVPCNAPPWGVRVGVNLADGTTAWRHRNGTVAGQKIGGVAVPIPFAMGMLAHGGTLATAGGVAFTAATLDDRIRGYDMQTGAVLWSMTLPAGGQATPMTYRGKDGRQYVVIAAGGHGSLGTTPGDSVIAFRLP</sequence>
<dbReference type="PANTHER" id="PTHR32303:SF4">
    <property type="entry name" value="QUINOPROTEIN GLUCOSE DEHYDROGENASE"/>
    <property type="match status" value="1"/>
</dbReference>
<dbReference type="SUPFAM" id="SSF50998">
    <property type="entry name" value="Quinoprotein alcohol dehydrogenase-like"/>
    <property type="match status" value="1"/>
</dbReference>
<dbReference type="InterPro" id="IPR017511">
    <property type="entry name" value="PQQ_mDH"/>
</dbReference>
<dbReference type="GO" id="GO:0048038">
    <property type="term" value="F:quinone binding"/>
    <property type="evidence" value="ECO:0007669"/>
    <property type="project" value="InterPro"/>
</dbReference>
<dbReference type="CDD" id="cd10280">
    <property type="entry name" value="PQQ_mGDH"/>
    <property type="match status" value="1"/>
</dbReference>
<keyword evidence="7" id="KW-1185">Reference proteome</keyword>
<protein>
    <submittedName>
        <fullName evidence="6">Membrane-bound PQQ-dependent dehydrogenase, glucose/quinate/shikimate family</fullName>
        <ecNumber evidence="6">1.1.5.2</ecNumber>
    </submittedName>
</protein>
<comment type="similarity">
    <text evidence="2">Belongs to the bacterial PQQ dehydrogenase family.</text>
</comment>
<dbReference type="Proteomes" id="UP000029492">
    <property type="component" value="Chromosome"/>
</dbReference>
<gene>
    <name evidence="6" type="ORF">MOC_1904</name>
</gene>
<reference evidence="6 7" key="1">
    <citation type="journal article" date="2014" name="PLoS ONE">
        <title>Genome Information of Methylobacterium oryzae, a Plant-Probiotic Methylotroph in the Phyllosphere.</title>
        <authorList>
            <person name="Kwak M.J."/>
            <person name="Jeong H."/>
            <person name="Madhaiyan M."/>
            <person name="Lee Y."/>
            <person name="Sa T.M."/>
            <person name="Oh T.K."/>
            <person name="Kim J.F."/>
        </authorList>
    </citation>
    <scope>NUCLEOTIDE SEQUENCE [LARGE SCALE GENOMIC DNA]</scope>
    <source>
        <strain evidence="6 7">CBMB20</strain>
    </source>
</reference>
<evidence type="ECO:0000259" key="5">
    <source>
        <dbReference type="Pfam" id="PF01011"/>
    </source>
</evidence>
<comment type="cofactor">
    <cofactor evidence="1">
        <name>pyrroloquinoline quinone</name>
        <dbReference type="ChEBI" id="CHEBI:58442"/>
    </cofactor>
</comment>
<accession>A0A089Q502</accession>
<dbReference type="GO" id="GO:0016020">
    <property type="term" value="C:membrane"/>
    <property type="evidence" value="ECO:0007669"/>
    <property type="project" value="InterPro"/>
</dbReference>
<feature type="transmembrane region" description="Helical" evidence="4">
    <location>
        <begin position="58"/>
        <end position="77"/>
    </location>
</feature>
<dbReference type="HOGENOM" id="CLU_018478_1_0_5"/>
<evidence type="ECO:0000256" key="3">
    <source>
        <dbReference type="ARBA" id="ARBA00023002"/>
    </source>
</evidence>
<dbReference type="PANTHER" id="PTHR32303">
    <property type="entry name" value="QUINOPROTEIN ALCOHOL DEHYDROGENASE (CYTOCHROME C)"/>
    <property type="match status" value="1"/>
</dbReference>
<name>A0A089Q502_9HYPH</name>
<proteinExistence type="inferred from homology"/>
<dbReference type="NCBIfam" id="TIGR03074">
    <property type="entry name" value="PQQ_membr_DH"/>
    <property type="match status" value="1"/>
</dbReference>
<dbReference type="KEGG" id="mor:MOC_1904"/>
<feature type="domain" description="Pyrrolo-quinoline quinone repeat" evidence="5">
    <location>
        <begin position="173"/>
        <end position="787"/>
    </location>
</feature>
<evidence type="ECO:0000256" key="4">
    <source>
        <dbReference type="SAM" id="Phobius"/>
    </source>
</evidence>
<dbReference type="SMART" id="SM00564">
    <property type="entry name" value="PQQ"/>
    <property type="match status" value="5"/>
</dbReference>
<keyword evidence="4" id="KW-0812">Transmembrane</keyword>
<dbReference type="InterPro" id="IPR018391">
    <property type="entry name" value="PQQ_b-propeller_rpt"/>
</dbReference>
<dbReference type="eggNOG" id="COG4993">
    <property type="taxonomic scope" value="Bacteria"/>
</dbReference>
<keyword evidence="4" id="KW-1133">Transmembrane helix</keyword>
<dbReference type="EMBL" id="CP003811">
    <property type="protein sequence ID" value="AIQ89659.1"/>
    <property type="molecule type" value="Genomic_DNA"/>
</dbReference>
<dbReference type="GO" id="GO:0008876">
    <property type="term" value="F:quinoprotein glucose dehydrogenase activity"/>
    <property type="evidence" value="ECO:0007669"/>
    <property type="project" value="UniProtKB-EC"/>
</dbReference>
<evidence type="ECO:0000256" key="2">
    <source>
        <dbReference type="ARBA" id="ARBA00008156"/>
    </source>
</evidence>
<dbReference type="InterPro" id="IPR002372">
    <property type="entry name" value="PQQ_rpt_dom"/>
</dbReference>
<evidence type="ECO:0000313" key="6">
    <source>
        <dbReference type="EMBL" id="AIQ89659.1"/>
    </source>
</evidence>
<evidence type="ECO:0000256" key="1">
    <source>
        <dbReference type="ARBA" id="ARBA00001931"/>
    </source>
</evidence>
<dbReference type="STRING" id="693986.MOC_1904"/>
<keyword evidence="4" id="KW-0472">Membrane</keyword>
<dbReference type="AlphaFoldDB" id="A0A089Q502"/>
<dbReference type="Pfam" id="PF01011">
    <property type="entry name" value="PQQ"/>
    <property type="match status" value="1"/>
</dbReference>
<keyword evidence="3 6" id="KW-0560">Oxidoreductase</keyword>
<evidence type="ECO:0000313" key="7">
    <source>
        <dbReference type="Proteomes" id="UP000029492"/>
    </source>
</evidence>
<feature type="transmembrane region" description="Helical" evidence="4">
    <location>
        <begin position="31"/>
        <end position="51"/>
    </location>
</feature>
<organism evidence="6 7">
    <name type="scientific">Methylobacterium oryzae CBMB20</name>
    <dbReference type="NCBI Taxonomy" id="693986"/>
    <lineage>
        <taxon>Bacteria</taxon>
        <taxon>Pseudomonadati</taxon>
        <taxon>Pseudomonadota</taxon>
        <taxon>Alphaproteobacteria</taxon>
        <taxon>Hyphomicrobiales</taxon>
        <taxon>Methylobacteriaceae</taxon>
        <taxon>Methylobacterium</taxon>
    </lineage>
</organism>
<feature type="transmembrane region" description="Helical" evidence="4">
    <location>
        <begin position="123"/>
        <end position="142"/>
    </location>
</feature>
<dbReference type="EC" id="1.1.5.2" evidence="6"/>
<dbReference type="Gene3D" id="2.140.10.10">
    <property type="entry name" value="Quinoprotein alcohol dehydrogenase-like superfamily"/>
    <property type="match status" value="1"/>
</dbReference>
<feature type="transmembrane region" description="Helical" evidence="4">
    <location>
        <begin position="83"/>
        <end position="103"/>
    </location>
</feature>